<keyword evidence="7" id="KW-0479">Metal-binding</keyword>
<dbReference type="GO" id="GO:0003677">
    <property type="term" value="F:DNA binding"/>
    <property type="evidence" value="ECO:0007669"/>
    <property type="project" value="UniProtKB-KW"/>
</dbReference>
<keyword evidence="4" id="KW-0808">Transferase</keyword>
<dbReference type="GO" id="GO:0003910">
    <property type="term" value="F:DNA ligase (ATP) activity"/>
    <property type="evidence" value="ECO:0007669"/>
    <property type="project" value="UniProtKB-EC"/>
</dbReference>
<keyword evidence="9" id="KW-0227">DNA damage</keyword>
<keyword evidence="8" id="KW-0547">Nucleotide-binding</keyword>
<dbReference type="InterPro" id="IPR052171">
    <property type="entry name" value="NHEJ_LigD"/>
</dbReference>
<evidence type="ECO:0000256" key="22">
    <source>
        <dbReference type="ARBA" id="ARBA00049990"/>
    </source>
</evidence>
<dbReference type="PROSITE" id="PS50160">
    <property type="entry name" value="DNA_LIGASE_A3"/>
    <property type="match status" value="1"/>
</dbReference>
<dbReference type="NCBIfam" id="TIGR02778">
    <property type="entry name" value="ligD_pol"/>
    <property type="match status" value="1"/>
</dbReference>
<keyword evidence="6" id="KW-0540">Nuclease</keyword>
<evidence type="ECO:0000256" key="9">
    <source>
        <dbReference type="ARBA" id="ARBA00022763"/>
    </source>
</evidence>
<keyword evidence="12" id="KW-0067">ATP-binding</keyword>
<evidence type="ECO:0000256" key="16">
    <source>
        <dbReference type="ARBA" id="ARBA00023204"/>
    </source>
</evidence>
<evidence type="ECO:0000313" key="25">
    <source>
        <dbReference type="Proteomes" id="UP000339690"/>
    </source>
</evidence>
<feature type="domain" description="ATP-dependent DNA ligase family profile" evidence="23">
    <location>
        <begin position="105"/>
        <end position="196"/>
    </location>
</feature>
<dbReference type="InterPro" id="IPR014143">
    <property type="entry name" value="NHEJ_ligase_prk"/>
</dbReference>
<evidence type="ECO:0000256" key="7">
    <source>
        <dbReference type="ARBA" id="ARBA00022723"/>
    </source>
</evidence>
<evidence type="ECO:0000256" key="11">
    <source>
        <dbReference type="ARBA" id="ARBA00022839"/>
    </source>
</evidence>
<organism evidence="24 25">
    <name type="scientific">Gracilibacillus salitolerans</name>
    <dbReference type="NCBI Taxonomy" id="2663022"/>
    <lineage>
        <taxon>Bacteria</taxon>
        <taxon>Bacillati</taxon>
        <taxon>Bacillota</taxon>
        <taxon>Bacilli</taxon>
        <taxon>Bacillales</taxon>
        <taxon>Bacillaceae</taxon>
        <taxon>Gracilibacillus</taxon>
    </lineage>
</organism>
<dbReference type="NCBIfam" id="TIGR02779">
    <property type="entry name" value="NHEJ_ligase_lig"/>
    <property type="match status" value="1"/>
</dbReference>
<dbReference type="Gene3D" id="3.90.920.10">
    <property type="entry name" value="DNA primase, PRIM domain"/>
    <property type="match status" value="1"/>
</dbReference>
<keyword evidence="16" id="KW-0234">DNA repair</keyword>
<keyword evidence="5" id="KW-0548">Nucleotidyltransferase</keyword>
<dbReference type="EC" id="6.5.1.1" evidence="2"/>
<dbReference type="GO" id="GO:0006281">
    <property type="term" value="P:DNA repair"/>
    <property type="evidence" value="ECO:0007669"/>
    <property type="project" value="UniProtKB-KW"/>
</dbReference>
<accession>A0A5Q2TMA3</accession>
<evidence type="ECO:0000256" key="10">
    <source>
        <dbReference type="ARBA" id="ARBA00022801"/>
    </source>
</evidence>
<dbReference type="GO" id="GO:0046872">
    <property type="term" value="F:metal ion binding"/>
    <property type="evidence" value="ECO:0007669"/>
    <property type="project" value="UniProtKB-KW"/>
</dbReference>
<dbReference type="Proteomes" id="UP000339690">
    <property type="component" value="Chromosome"/>
</dbReference>
<dbReference type="Gene3D" id="3.30.470.30">
    <property type="entry name" value="DNA ligase/mRNA capping enzyme"/>
    <property type="match status" value="1"/>
</dbReference>
<name>A0A5Q2TMA3_9BACI</name>
<comment type="similarity">
    <text evidence="21">In the C-terminal section; belongs to the ATP-dependent DNA ligase family.</text>
</comment>
<dbReference type="NCBIfam" id="TIGR02776">
    <property type="entry name" value="NHEJ_ligase_prk"/>
    <property type="match status" value="1"/>
</dbReference>
<evidence type="ECO:0000256" key="12">
    <source>
        <dbReference type="ARBA" id="ARBA00022840"/>
    </source>
</evidence>
<dbReference type="RefSeq" id="WP_100360159.1">
    <property type="nucleotide sequence ID" value="NZ_CP045915.1"/>
</dbReference>
<dbReference type="KEGG" id="grc:GI584_13540"/>
<dbReference type="CDD" id="cd07906">
    <property type="entry name" value="Adenylation_DNA_ligase_LigD_LigC"/>
    <property type="match status" value="1"/>
</dbReference>
<dbReference type="InterPro" id="IPR014145">
    <property type="entry name" value="LigD_pol_dom"/>
</dbReference>
<evidence type="ECO:0000256" key="6">
    <source>
        <dbReference type="ARBA" id="ARBA00022722"/>
    </source>
</evidence>
<evidence type="ECO:0000256" key="17">
    <source>
        <dbReference type="ARBA" id="ARBA00023211"/>
    </source>
</evidence>
<evidence type="ECO:0000256" key="13">
    <source>
        <dbReference type="ARBA" id="ARBA00022932"/>
    </source>
</evidence>
<sequence>MWKPMLPTLVHEAPYGNEWIYQVKYDGFRCGLQWTDEEVKLWSRNGHDLSTSFPEIILWCQQHTSSFQAYLPLFLDGELIISITDYRTNFEQIQSRSRMKTNIQKYSQKRPATFVAFDLLESKAQNLRQKSFSKRDQLLSSMLDGMTGRIRKAPTFKKLEVILKVVDFHQAEGMVAKQKKATYAEGKRSKSWLKVKNFRTIPGIVTNWNTENNYFTLKYYQNETLFILGKCKNGLEQQEKETLATFFKRYGQKVNGTTWKVDPSICMDINCLSAKDQELREPVFHQFRFDIEPTDCNQHTIDQGLAQFPSTVSLSRLEKELFPAVSKLDYLYYLRWIAPLMLPSLKDRRLTLIRYPDGVHEHSFYQKHLPDYAPSFIQTIPDDDKEMDILCQDLQSLIWFGNHGGLEFHVPFNKINKTDPEEIVFDLDPPSLDQFYVAVRAARLIKEMMEHQGFTPFVKTSGRTGLQIHIPIHDMTYNETRTLMEATAKVLVESDPEHFTIERLKKNRGNRLYIDYVQHAPGKTIIAPYSTRATDEATVATPLFWNEVNETLDPKKFTIHTVPTRVKEKGCPFNLII</sequence>
<dbReference type="GO" id="GO:0004527">
    <property type="term" value="F:exonuclease activity"/>
    <property type="evidence" value="ECO:0007669"/>
    <property type="project" value="UniProtKB-KW"/>
</dbReference>
<keyword evidence="18" id="KW-0511">Multifunctional enzyme</keyword>
<protein>
    <recommendedName>
        <fullName evidence="2">DNA ligase (ATP)</fullName>
        <ecNumber evidence="2">6.5.1.1</ecNumber>
    </recommendedName>
    <alternativeName>
        <fullName evidence="19">NHEJ DNA polymerase</fullName>
    </alternativeName>
</protein>
<dbReference type="InterPro" id="IPR012310">
    <property type="entry name" value="DNA_ligase_ATP-dep_cent"/>
</dbReference>
<proteinExistence type="inferred from homology"/>
<keyword evidence="17" id="KW-0464">Manganese</keyword>
<evidence type="ECO:0000256" key="1">
    <source>
        <dbReference type="ARBA" id="ARBA00001936"/>
    </source>
</evidence>
<evidence type="ECO:0000256" key="15">
    <source>
        <dbReference type="ARBA" id="ARBA00023172"/>
    </source>
</evidence>
<dbReference type="AlphaFoldDB" id="A0A5Q2TMA3"/>
<evidence type="ECO:0000256" key="4">
    <source>
        <dbReference type="ARBA" id="ARBA00022679"/>
    </source>
</evidence>
<dbReference type="Gene3D" id="2.40.50.140">
    <property type="entry name" value="Nucleic acid-binding proteins"/>
    <property type="match status" value="1"/>
</dbReference>
<keyword evidence="3 24" id="KW-0436">Ligase</keyword>
<dbReference type="InterPro" id="IPR012340">
    <property type="entry name" value="NA-bd_OB-fold"/>
</dbReference>
<dbReference type="SUPFAM" id="SSF56091">
    <property type="entry name" value="DNA ligase/mRNA capping enzyme, catalytic domain"/>
    <property type="match status" value="1"/>
</dbReference>
<keyword evidence="13" id="KW-0239">DNA-directed DNA polymerase</keyword>
<evidence type="ECO:0000256" key="2">
    <source>
        <dbReference type="ARBA" id="ARBA00012727"/>
    </source>
</evidence>
<evidence type="ECO:0000256" key="20">
    <source>
        <dbReference type="ARBA" id="ARBA00034003"/>
    </source>
</evidence>
<comment type="catalytic activity">
    <reaction evidence="20">
        <text>ATP + (deoxyribonucleotide)n-3'-hydroxyl + 5'-phospho-(deoxyribonucleotide)m = (deoxyribonucleotide)n+m + AMP + diphosphate.</text>
        <dbReference type="EC" id="6.5.1.1"/>
    </reaction>
</comment>
<dbReference type="Pfam" id="PF21686">
    <property type="entry name" value="LigD_Prim-Pol"/>
    <property type="match status" value="1"/>
</dbReference>
<dbReference type="GO" id="GO:0003887">
    <property type="term" value="F:DNA-directed DNA polymerase activity"/>
    <property type="evidence" value="ECO:0007669"/>
    <property type="project" value="UniProtKB-KW"/>
</dbReference>
<dbReference type="PANTHER" id="PTHR42705:SF2">
    <property type="entry name" value="BIFUNCTIONAL NON-HOMOLOGOUS END JOINING PROTEIN LIGD"/>
    <property type="match status" value="1"/>
</dbReference>
<keyword evidence="15" id="KW-0233">DNA recombination</keyword>
<keyword evidence="14" id="KW-0238">DNA-binding</keyword>
<comment type="similarity">
    <text evidence="22">In the N-terminal section; belongs to the LigD polymerase family.</text>
</comment>
<dbReference type="PANTHER" id="PTHR42705">
    <property type="entry name" value="BIFUNCTIONAL NON-HOMOLOGOUS END JOINING PROTEIN LIGD"/>
    <property type="match status" value="1"/>
</dbReference>
<evidence type="ECO:0000256" key="18">
    <source>
        <dbReference type="ARBA" id="ARBA00023268"/>
    </source>
</evidence>
<dbReference type="GO" id="GO:0005524">
    <property type="term" value="F:ATP binding"/>
    <property type="evidence" value="ECO:0007669"/>
    <property type="project" value="UniProtKB-KW"/>
</dbReference>
<dbReference type="InterPro" id="IPR016059">
    <property type="entry name" value="DNA_ligase_ATP-dep_CS"/>
</dbReference>
<dbReference type="EMBL" id="CP045915">
    <property type="protein sequence ID" value="QGH35000.1"/>
    <property type="molecule type" value="Genomic_DNA"/>
</dbReference>
<evidence type="ECO:0000256" key="14">
    <source>
        <dbReference type="ARBA" id="ARBA00023125"/>
    </source>
</evidence>
<dbReference type="PROSITE" id="PS00697">
    <property type="entry name" value="DNA_LIGASE_A1"/>
    <property type="match status" value="1"/>
</dbReference>
<keyword evidence="11" id="KW-0269">Exonuclease</keyword>
<evidence type="ECO:0000259" key="23">
    <source>
        <dbReference type="PROSITE" id="PS50160"/>
    </source>
</evidence>
<evidence type="ECO:0000256" key="3">
    <source>
        <dbReference type="ARBA" id="ARBA00022598"/>
    </source>
</evidence>
<evidence type="ECO:0000256" key="8">
    <source>
        <dbReference type="ARBA" id="ARBA00022741"/>
    </source>
</evidence>
<keyword evidence="25" id="KW-1185">Reference proteome</keyword>
<keyword evidence="10" id="KW-0378">Hydrolase</keyword>
<dbReference type="Pfam" id="PF01068">
    <property type="entry name" value="DNA_ligase_A_M"/>
    <property type="match status" value="1"/>
</dbReference>
<evidence type="ECO:0000313" key="24">
    <source>
        <dbReference type="EMBL" id="QGH35000.1"/>
    </source>
</evidence>
<evidence type="ECO:0000256" key="21">
    <source>
        <dbReference type="ARBA" id="ARBA00049981"/>
    </source>
</evidence>
<reference evidence="24 25" key="1">
    <citation type="submission" date="2019-11" db="EMBL/GenBank/DDBJ databases">
        <title>Gracilibacillus salitolerans sp. nov., a moderate halophile isolated from a saline soil in northwest China.</title>
        <authorList>
            <person name="Gan L."/>
        </authorList>
    </citation>
    <scope>NUCLEOTIDE SEQUENCE [LARGE SCALE GENOMIC DNA]</scope>
    <source>
        <strain evidence="24 25">SCU50</strain>
    </source>
</reference>
<gene>
    <name evidence="24" type="primary">ligD</name>
    <name evidence="24" type="ORF">GI584_13540</name>
</gene>
<dbReference type="GO" id="GO:0006310">
    <property type="term" value="P:DNA recombination"/>
    <property type="evidence" value="ECO:0007669"/>
    <property type="project" value="UniProtKB-KW"/>
</dbReference>
<comment type="cofactor">
    <cofactor evidence="1">
        <name>Mn(2+)</name>
        <dbReference type="ChEBI" id="CHEBI:29035"/>
    </cofactor>
</comment>
<evidence type="ECO:0000256" key="19">
    <source>
        <dbReference type="ARBA" id="ARBA00029943"/>
    </source>
</evidence>
<dbReference type="InterPro" id="IPR014146">
    <property type="entry name" value="LigD_ligase_dom"/>
</dbReference>
<evidence type="ECO:0000256" key="5">
    <source>
        <dbReference type="ARBA" id="ARBA00022695"/>
    </source>
</evidence>